<keyword evidence="1" id="KW-0597">Phosphoprotein</keyword>
<gene>
    <name evidence="3" type="ORF">ACFQ4C_21255</name>
</gene>
<dbReference type="SMART" id="SM00448">
    <property type="entry name" value="REC"/>
    <property type="match status" value="1"/>
</dbReference>
<dbReference type="Proteomes" id="UP001597116">
    <property type="component" value="Unassembled WGS sequence"/>
</dbReference>
<dbReference type="PANTHER" id="PTHR44520:SF1">
    <property type="entry name" value="TWO-COMPONENT SYSTEM REGULATORY PROTEIN"/>
    <property type="match status" value="1"/>
</dbReference>
<evidence type="ECO:0000313" key="4">
    <source>
        <dbReference type="Proteomes" id="UP001597116"/>
    </source>
</evidence>
<reference evidence="4" key="1">
    <citation type="journal article" date="2019" name="Int. J. Syst. Evol. Microbiol.">
        <title>The Global Catalogue of Microorganisms (GCM) 10K type strain sequencing project: providing services to taxonomists for standard genome sequencing and annotation.</title>
        <authorList>
            <consortium name="The Broad Institute Genomics Platform"/>
            <consortium name="The Broad Institute Genome Sequencing Center for Infectious Disease"/>
            <person name="Wu L."/>
            <person name="Ma J."/>
        </authorList>
    </citation>
    <scope>NUCLEOTIDE SEQUENCE [LARGE SCALE GENOMIC DNA]</scope>
    <source>
        <strain evidence="4">CCUG 55608</strain>
    </source>
</reference>
<dbReference type="EMBL" id="JBHTLP010000018">
    <property type="protein sequence ID" value="MFD1143670.1"/>
    <property type="molecule type" value="Genomic_DNA"/>
</dbReference>
<dbReference type="RefSeq" id="WP_379884591.1">
    <property type="nucleotide sequence ID" value="NZ_JBHTLP010000018.1"/>
</dbReference>
<feature type="domain" description="Response regulatory" evidence="2">
    <location>
        <begin position="8"/>
        <end position="129"/>
    </location>
</feature>
<dbReference type="Pfam" id="PF00072">
    <property type="entry name" value="Response_reg"/>
    <property type="match status" value="1"/>
</dbReference>
<accession>A0ABW3QEP6</accession>
<comment type="caution">
    <text evidence="3">The sequence shown here is derived from an EMBL/GenBank/DDBJ whole genome shotgun (WGS) entry which is preliminary data.</text>
</comment>
<dbReference type="InterPro" id="IPR001789">
    <property type="entry name" value="Sig_transdc_resp-reg_receiver"/>
</dbReference>
<dbReference type="SUPFAM" id="SSF52172">
    <property type="entry name" value="CheY-like"/>
    <property type="match status" value="1"/>
</dbReference>
<dbReference type="PANTHER" id="PTHR44520">
    <property type="entry name" value="RESPONSE REGULATOR RCP1-RELATED"/>
    <property type="match status" value="1"/>
</dbReference>
<sequence length="148" mass="16730">MHSPSKNLVFIVDDKDDDSTILLIAFSKVRPDCRLECYTSGKELSERLMLTNAPLPNLIMLDLILPEVDGLLILKRIRSNPLLNQIPVVIFTHSDSKSDLIQCYEAGASSYILKPGSFEELGRLVEVTSHYWLDTVRKTARISNHPSY</sequence>
<feature type="modified residue" description="4-aspartylphosphate" evidence="1">
    <location>
        <position position="62"/>
    </location>
</feature>
<proteinExistence type="predicted"/>
<protein>
    <submittedName>
        <fullName evidence="3">Response regulator</fullName>
    </submittedName>
</protein>
<dbReference type="PROSITE" id="PS50110">
    <property type="entry name" value="RESPONSE_REGULATORY"/>
    <property type="match status" value="1"/>
</dbReference>
<name>A0ABW3QEP6_9BACT</name>
<dbReference type="InterPro" id="IPR011006">
    <property type="entry name" value="CheY-like_superfamily"/>
</dbReference>
<evidence type="ECO:0000259" key="2">
    <source>
        <dbReference type="PROSITE" id="PS50110"/>
    </source>
</evidence>
<organism evidence="3 4">
    <name type="scientific">Larkinella insperata</name>
    <dbReference type="NCBI Taxonomy" id="332158"/>
    <lineage>
        <taxon>Bacteria</taxon>
        <taxon>Pseudomonadati</taxon>
        <taxon>Bacteroidota</taxon>
        <taxon>Cytophagia</taxon>
        <taxon>Cytophagales</taxon>
        <taxon>Spirosomataceae</taxon>
        <taxon>Larkinella</taxon>
    </lineage>
</organism>
<evidence type="ECO:0000313" key="3">
    <source>
        <dbReference type="EMBL" id="MFD1143670.1"/>
    </source>
</evidence>
<keyword evidence="4" id="KW-1185">Reference proteome</keyword>
<dbReference type="InterPro" id="IPR052893">
    <property type="entry name" value="TCS_response_regulator"/>
</dbReference>
<evidence type="ECO:0000256" key="1">
    <source>
        <dbReference type="PROSITE-ProRule" id="PRU00169"/>
    </source>
</evidence>
<dbReference type="Gene3D" id="3.40.50.2300">
    <property type="match status" value="1"/>
</dbReference>